<protein>
    <submittedName>
        <fullName evidence="3">Putative peptidase</fullName>
    </submittedName>
</protein>
<organism evidence="3">
    <name type="scientific">viral metagenome</name>
    <dbReference type="NCBI Taxonomy" id="1070528"/>
    <lineage>
        <taxon>unclassified sequences</taxon>
        <taxon>metagenomes</taxon>
        <taxon>organismal metagenomes</taxon>
    </lineage>
</organism>
<dbReference type="AlphaFoldDB" id="A0A6M3XBD6"/>
<evidence type="ECO:0000313" key="2">
    <source>
        <dbReference type="EMBL" id="QJA84758.1"/>
    </source>
</evidence>
<name>A0A6M3XBD6_9ZZZZ</name>
<reference evidence="3" key="1">
    <citation type="submission" date="2020-03" db="EMBL/GenBank/DDBJ databases">
        <title>The deep terrestrial virosphere.</title>
        <authorList>
            <person name="Holmfeldt K."/>
            <person name="Nilsson E."/>
            <person name="Simone D."/>
            <person name="Lopez-Fernandez M."/>
            <person name="Wu X."/>
            <person name="de Brujin I."/>
            <person name="Lundin D."/>
            <person name="Andersson A."/>
            <person name="Bertilsson S."/>
            <person name="Dopson M."/>
        </authorList>
    </citation>
    <scope>NUCLEOTIDE SEQUENCE</scope>
    <source>
        <strain evidence="2">MM415A00170</strain>
        <strain evidence="1">MM415B00642</strain>
        <strain evidence="3">TM448B00346</strain>
    </source>
</reference>
<evidence type="ECO:0000313" key="3">
    <source>
        <dbReference type="EMBL" id="QJH95112.1"/>
    </source>
</evidence>
<proteinExistence type="predicted"/>
<dbReference type="EMBL" id="MT141493">
    <property type="protein sequence ID" value="QJA63252.1"/>
    <property type="molecule type" value="Genomic_DNA"/>
</dbReference>
<accession>A0A6M3XBD6</accession>
<dbReference type="EMBL" id="MT144613">
    <property type="protein sequence ID" value="QJH95112.1"/>
    <property type="molecule type" value="Genomic_DNA"/>
</dbReference>
<dbReference type="EMBL" id="MT142534">
    <property type="protein sequence ID" value="QJA84758.1"/>
    <property type="molecule type" value="Genomic_DNA"/>
</dbReference>
<evidence type="ECO:0000313" key="1">
    <source>
        <dbReference type="EMBL" id="QJA63252.1"/>
    </source>
</evidence>
<sequence>MWTLSQFITWLLKLFKGVQMPVPVDPPVEKPPIMPPPPDSPYPYEQHSPKIRIKPEQVTYSNRPDGTTTIVITGYPAETHVIGVAPTNSLDPFVDEGMLVILSWLAPEDHTDLQVGDIIDYVAKDDDAWNNWAGAIHRIIEIGTDEFGWYARTKGDNPICAPDPVKVRPRNLRRLFRGVLT</sequence>
<gene>
    <name evidence="2" type="ORF">MM415A00170_0022</name>
    <name evidence="1" type="ORF">MM415B00642_0021</name>
    <name evidence="3" type="ORF">TM448B00346_0010</name>
</gene>